<reference evidence="2 3" key="1">
    <citation type="submission" date="2023-07" db="EMBL/GenBank/DDBJ databases">
        <title>Sorghum-associated microbial communities from plants grown in Nebraska, USA.</title>
        <authorList>
            <person name="Schachtman D."/>
        </authorList>
    </citation>
    <scope>NUCLEOTIDE SEQUENCE [LARGE SCALE GENOMIC DNA]</scope>
    <source>
        <strain evidence="2 3">BE248</strain>
    </source>
</reference>
<dbReference type="RefSeq" id="WP_309969628.1">
    <property type="nucleotide sequence ID" value="NZ_JAVDWH010000001.1"/>
</dbReference>
<dbReference type="InterPro" id="IPR037523">
    <property type="entry name" value="VOC_core"/>
</dbReference>
<dbReference type="Pfam" id="PF00903">
    <property type="entry name" value="Glyoxalase"/>
    <property type="match status" value="1"/>
</dbReference>
<protein>
    <submittedName>
        <fullName evidence="2">Catechol 2,3-dioxygenase-like lactoylglutathione lyase family enzyme</fullName>
    </submittedName>
</protein>
<feature type="domain" description="VOC" evidence="1">
    <location>
        <begin position="5"/>
        <end position="123"/>
    </location>
</feature>
<evidence type="ECO:0000313" key="2">
    <source>
        <dbReference type="EMBL" id="MDR7086902.1"/>
    </source>
</evidence>
<dbReference type="InterPro" id="IPR029068">
    <property type="entry name" value="Glyas_Bleomycin-R_OHBP_Dase"/>
</dbReference>
<proteinExistence type="predicted"/>
<keyword evidence="3" id="KW-1185">Reference proteome</keyword>
<dbReference type="InterPro" id="IPR004360">
    <property type="entry name" value="Glyas_Fos-R_dOase_dom"/>
</dbReference>
<dbReference type="SUPFAM" id="SSF54593">
    <property type="entry name" value="Glyoxalase/Bleomycin resistance protein/Dihydroxybiphenyl dioxygenase"/>
    <property type="match status" value="1"/>
</dbReference>
<accession>A0ABU1UP05</accession>
<organism evidence="2 3">
    <name type="scientific">Aeromicrobium panaciterrae</name>
    <dbReference type="NCBI Taxonomy" id="363861"/>
    <lineage>
        <taxon>Bacteria</taxon>
        <taxon>Bacillati</taxon>
        <taxon>Actinomycetota</taxon>
        <taxon>Actinomycetes</taxon>
        <taxon>Propionibacteriales</taxon>
        <taxon>Nocardioidaceae</taxon>
        <taxon>Aeromicrobium</taxon>
    </lineage>
</organism>
<dbReference type="PROSITE" id="PS51819">
    <property type="entry name" value="VOC"/>
    <property type="match status" value="1"/>
</dbReference>
<sequence>MPEFRRPFSGFSVDDTAKARSFYVDVVGLTVNESDGMLRIDLGDDHFVIVYPKGDAHEPASFTVLNLPVDDVTAAVRELASRGVEFARYDGMPQDEDGVMKGQGPDIAWFTHPAGNVISVISA</sequence>
<evidence type="ECO:0000313" key="3">
    <source>
        <dbReference type="Proteomes" id="UP001257739"/>
    </source>
</evidence>
<dbReference type="Gene3D" id="3.10.180.10">
    <property type="entry name" value="2,3-Dihydroxybiphenyl 1,2-Dioxygenase, domain 1"/>
    <property type="match status" value="1"/>
</dbReference>
<name>A0ABU1UP05_9ACTN</name>
<gene>
    <name evidence="2" type="ORF">J2X11_001741</name>
</gene>
<evidence type="ECO:0000259" key="1">
    <source>
        <dbReference type="PROSITE" id="PS51819"/>
    </source>
</evidence>
<comment type="caution">
    <text evidence="2">The sequence shown here is derived from an EMBL/GenBank/DDBJ whole genome shotgun (WGS) entry which is preliminary data.</text>
</comment>
<dbReference type="EMBL" id="JAVDWH010000001">
    <property type="protein sequence ID" value="MDR7086902.1"/>
    <property type="molecule type" value="Genomic_DNA"/>
</dbReference>
<dbReference type="Proteomes" id="UP001257739">
    <property type="component" value="Unassembled WGS sequence"/>
</dbReference>